<proteinExistence type="predicted"/>
<protein>
    <submittedName>
        <fullName evidence="3">DUF1343 domain-containing protein</fullName>
    </submittedName>
</protein>
<keyword evidence="4" id="KW-1185">Reference proteome</keyword>
<evidence type="ECO:0000313" key="4">
    <source>
        <dbReference type="Proteomes" id="UP001501410"/>
    </source>
</evidence>
<dbReference type="Pfam" id="PF20732">
    <property type="entry name" value="NamZ_C"/>
    <property type="match status" value="1"/>
</dbReference>
<dbReference type="InterPro" id="IPR008302">
    <property type="entry name" value="NamZ"/>
</dbReference>
<feature type="domain" description="Peptidoglycan beta-N-acetylmuramidase NamZ C-terminal" evidence="2">
    <location>
        <begin position="221"/>
        <end position="364"/>
    </location>
</feature>
<feature type="domain" description="Peptidoglycan beta-N-acetylmuramidase NamZ N-terminal" evidence="1">
    <location>
        <begin position="19"/>
        <end position="217"/>
    </location>
</feature>
<reference evidence="4" key="1">
    <citation type="journal article" date="2019" name="Int. J. Syst. Evol. Microbiol.">
        <title>The Global Catalogue of Microorganisms (GCM) 10K type strain sequencing project: providing services to taxonomists for standard genome sequencing and annotation.</title>
        <authorList>
            <consortium name="The Broad Institute Genomics Platform"/>
            <consortium name="The Broad Institute Genome Sequencing Center for Infectious Disease"/>
            <person name="Wu L."/>
            <person name="Ma J."/>
        </authorList>
    </citation>
    <scope>NUCLEOTIDE SEQUENCE [LARGE SCALE GENOMIC DNA]</scope>
    <source>
        <strain evidence="4">JCM 31921</strain>
    </source>
</reference>
<accession>A0ABP8MG55</accession>
<dbReference type="PIRSF" id="PIRSF016719">
    <property type="entry name" value="UCP016719"/>
    <property type="match status" value="1"/>
</dbReference>
<comment type="caution">
    <text evidence="3">The sequence shown here is derived from an EMBL/GenBank/DDBJ whole genome shotgun (WGS) entry which is preliminary data.</text>
</comment>
<dbReference type="Pfam" id="PF07075">
    <property type="entry name" value="NamZ_N"/>
    <property type="match status" value="1"/>
</dbReference>
<dbReference type="Gene3D" id="3.90.1150.140">
    <property type="match status" value="1"/>
</dbReference>
<dbReference type="PANTHER" id="PTHR42915:SF1">
    <property type="entry name" value="PEPTIDOGLYCAN BETA-N-ACETYLMURAMIDASE NAMZ"/>
    <property type="match status" value="1"/>
</dbReference>
<dbReference type="InterPro" id="IPR048503">
    <property type="entry name" value="NamZ_C"/>
</dbReference>
<dbReference type="Proteomes" id="UP001501410">
    <property type="component" value="Unassembled WGS sequence"/>
</dbReference>
<evidence type="ECO:0000259" key="1">
    <source>
        <dbReference type="Pfam" id="PF07075"/>
    </source>
</evidence>
<organism evidence="3 4">
    <name type="scientific">Rurimicrobium arvi</name>
    <dbReference type="NCBI Taxonomy" id="2049916"/>
    <lineage>
        <taxon>Bacteria</taxon>
        <taxon>Pseudomonadati</taxon>
        <taxon>Bacteroidota</taxon>
        <taxon>Chitinophagia</taxon>
        <taxon>Chitinophagales</taxon>
        <taxon>Chitinophagaceae</taxon>
        <taxon>Rurimicrobium</taxon>
    </lineage>
</organism>
<gene>
    <name evidence="3" type="ORF">GCM10023092_02270</name>
</gene>
<name>A0ABP8MG55_9BACT</name>
<dbReference type="InterPro" id="IPR048502">
    <property type="entry name" value="NamZ_N"/>
</dbReference>
<dbReference type="PANTHER" id="PTHR42915">
    <property type="entry name" value="HYPOTHETICAL 460 KDA PROTEIN IN FEUA-SIGW INTERGENIC REGION [PRECURSOR]"/>
    <property type="match status" value="1"/>
</dbReference>
<dbReference type="Gene3D" id="3.40.50.12170">
    <property type="entry name" value="Uncharacterised protein PF07075, DUF1343"/>
    <property type="match status" value="1"/>
</dbReference>
<sequence length="366" mass="41405">MPGIARSSEYLPALRGKHVAVVINQTSEWKGVSLLDKLIEEKIDVRTVFVPEHGFRGTADAGAHIDNATDAKTGLPVVSLYGKNKKPSREQMQGIDVVVYDLQDVGVRFYTYISTLQYVMEACAESGVFLMVLDRPNPNAHLIDGPVLDTSLRSFVGMQPVPVLYGMTCGEYAMMLRGEGWIPNAGKLFMQVIPCENYTHKTRYALPVSPSPNLKSMTAIYLYPGLCLFEGTEVSVGRGTDKPFEQWGHPGFKAKSRYHFEPKGRQGAQHPLWEDKKCYGQLVAANTEEAYEMTKGGLDLKPLLTAYNWSEDKQHFFNDFFDKLAGNRELKEQIQQGISEEEIRKSWVENLDRFRTIREVYLLYKD</sequence>
<dbReference type="EMBL" id="BAABEZ010000001">
    <property type="protein sequence ID" value="GAA4448923.1"/>
    <property type="molecule type" value="Genomic_DNA"/>
</dbReference>
<evidence type="ECO:0000259" key="2">
    <source>
        <dbReference type="Pfam" id="PF20732"/>
    </source>
</evidence>
<evidence type="ECO:0000313" key="3">
    <source>
        <dbReference type="EMBL" id="GAA4448923.1"/>
    </source>
</evidence>